<protein>
    <submittedName>
        <fullName evidence="2">Uncharacterized protein</fullName>
    </submittedName>
</protein>
<dbReference type="Proteomes" id="UP000619536">
    <property type="component" value="Unassembled WGS sequence"/>
</dbReference>
<keyword evidence="3" id="KW-1185">Reference proteome</keyword>
<name>A0A8J3EYZ8_9BIFI</name>
<keyword evidence="1" id="KW-1133">Transmembrane helix</keyword>
<evidence type="ECO:0000313" key="2">
    <source>
        <dbReference type="EMBL" id="GGI14449.1"/>
    </source>
</evidence>
<feature type="transmembrane region" description="Helical" evidence="1">
    <location>
        <begin position="36"/>
        <end position="59"/>
    </location>
</feature>
<keyword evidence="1" id="KW-0812">Transmembrane</keyword>
<accession>A0A8J3EYZ8</accession>
<reference evidence="2" key="2">
    <citation type="submission" date="2020-09" db="EMBL/GenBank/DDBJ databases">
        <authorList>
            <person name="Sun Q."/>
            <person name="Sedlacek I."/>
        </authorList>
    </citation>
    <scope>NUCLEOTIDE SEQUENCE</scope>
    <source>
        <strain evidence="2">CCM 8606</strain>
    </source>
</reference>
<dbReference type="EMBL" id="BMDH01000002">
    <property type="protein sequence ID" value="GGI14449.1"/>
    <property type="molecule type" value="Genomic_DNA"/>
</dbReference>
<comment type="caution">
    <text evidence="2">The sequence shown here is derived from an EMBL/GenBank/DDBJ whole genome shotgun (WGS) entry which is preliminary data.</text>
</comment>
<dbReference type="RefSeq" id="WP_188355244.1">
    <property type="nucleotide sequence ID" value="NZ_BMDH01000002.1"/>
</dbReference>
<evidence type="ECO:0000313" key="3">
    <source>
        <dbReference type="Proteomes" id="UP000619536"/>
    </source>
</evidence>
<gene>
    <name evidence="2" type="ORF">GCM10007377_10990</name>
</gene>
<organism evidence="2 3">
    <name type="scientific">Galliscardovia ingluviei</name>
    <dbReference type="NCBI Taxonomy" id="1769422"/>
    <lineage>
        <taxon>Bacteria</taxon>
        <taxon>Bacillati</taxon>
        <taxon>Actinomycetota</taxon>
        <taxon>Actinomycetes</taxon>
        <taxon>Bifidobacteriales</taxon>
        <taxon>Bifidobacteriaceae</taxon>
        <taxon>Galliscardovia</taxon>
    </lineage>
</organism>
<proteinExistence type="predicted"/>
<keyword evidence="1" id="KW-0472">Membrane</keyword>
<sequence length="60" mass="6370">MFYVLLTFIMVLALAVFVSAIYGAKHTHIAFLKVLAHAVALVALVVLVVFIGITIGAVLS</sequence>
<evidence type="ECO:0000256" key="1">
    <source>
        <dbReference type="SAM" id="Phobius"/>
    </source>
</evidence>
<reference evidence="2" key="1">
    <citation type="journal article" date="2014" name="Int. J. Syst. Evol. Microbiol.">
        <title>Complete genome sequence of Corynebacterium casei LMG S-19264T (=DSM 44701T), isolated from a smear-ripened cheese.</title>
        <authorList>
            <consortium name="US DOE Joint Genome Institute (JGI-PGF)"/>
            <person name="Walter F."/>
            <person name="Albersmeier A."/>
            <person name="Kalinowski J."/>
            <person name="Ruckert C."/>
        </authorList>
    </citation>
    <scope>NUCLEOTIDE SEQUENCE</scope>
    <source>
        <strain evidence="2">CCM 8606</strain>
    </source>
</reference>
<dbReference type="AlphaFoldDB" id="A0A8J3EYZ8"/>